<keyword evidence="3 4" id="KW-0175">Coiled coil</keyword>
<keyword evidence="8" id="KW-1185">Reference proteome</keyword>
<dbReference type="GeneID" id="20199782"/>
<dbReference type="PANTHER" id="PTHR19354:SF2">
    <property type="entry name" value="LEUCINE-RICH REPEAT-CONTAINING PROTEIN DDB_G0290503"/>
    <property type="match status" value="1"/>
</dbReference>
<dbReference type="KEGG" id="hro:HELRODRAFT_162826"/>
<sequence>MRLNVLVSLKIMYHSPEFGMSPFTITQEVSNGVIKPKACRPTLNSSIINCHFKANSNTCINNKATRDEGYNSQNISSSSAITSSSSASSNGSNYFNEKYETETDANAHSTRKIRPRPRSSTAASIGYKKLIEDSLVKISNRLSVYNQDNNLQDKNFHCVPTTAEQPKSQCNKFCNSNLKKIIDDKENELNKLREKIESNEKTICTLHEQKEKELKKQISEIEEQWLEKLKIHQQKSFKLEQSLLVQILQLKNENNDLNEKLFQLQNDVQLLKIEKEEANNTVHQLKHHLEETHIQTSKKLDAIVSLKSHSYTSCNENVYETIFSVDNSIISPIPSFIKKKNKFGLKKESYEYGGGNNKRNYDEHENSDQTAQTDDSASTLQEVISQMEELKKLNQLQHNSWLNEKNRVIDYQKKLQANYLNVCQENRLLKDEISKLKNYNEKKTLFDSIATESFC</sequence>
<reference evidence="6 8" key="2">
    <citation type="journal article" date="2013" name="Nature">
        <title>Insights into bilaterian evolution from three spiralian genomes.</title>
        <authorList>
            <person name="Simakov O."/>
            <person name="Marletaz F."/>
            <person name="Cho S.J."/>
            <person name="Edsinger-Gonzales E."/>
            <person name="Havlak P."/>
            <person name="Hellsten U."/>
            <person name="Kuo D.H."/>
            <person name="Larsson T."/>
            <person name="Lv J."/>
            <person name="Arendt D."/>
            <person name="Savage R."/>
            <person name="Osoegawa K."/>
            <person name="de Jong P."/>
            <person name="Grimwood J."/>
            <person name="Chapman J.A."/>
            <person name="Shapiro H."/>
            <person name="Aerts A."/>
            <person name="Otillar R.P."/>
            <person name="Terry A.Y."/>
            <person name="Boore J.L."/>
            <person name="Grigoriev I.V."/>
            <person name="Lindberg D.R."/>
            <person name="Seaver E.C."/>
            <person name="Weisblat D.A."/>
            <person name="Putnam N.H."/>
            <person name="Rokhsar D.S."/>
        </authorList>
    </citation>
    <scope>NUCLEOTIDE SEQUENCE</scope>
</reference>
<keyword evidence="2" id="KW-0963">Cytoplasm</keyword>
<dbReference type="InterPro" id="IPR045329">
    <property type="entry name" value="LZTS"/>
</dbReference>
<dbReference type="HOGENOM" id="CLU_601701_0_0_1"/>
<evidence type="ECO:0000313" key="8">
    <source>
        <dbReference type="Proteomes" id="UP000015101"/>
    </source>
</evidence>
<dbReference type="PANTHER" id="PTHR19354">
    <property type="entry name" value="ZIPPER PUTATIVE TUMOR SUPPRESSOR 2 HOMOLOG-LIKE PROTEIN-RELATED"/>
    <property type="match status" value="1"/>
</dbReference>
<feature type="region of interest" description="Disordered" evidence="5">
    <location>
        <begin position="71"/>
        <end position="122"/>
    </location>
</feature>
<evidence type="ECO:0000256" key="1">
    <source>
        <dbReference type="ARBA" id="ARBA00004496"/>
    </source>
</evidence>
<dbReference type="GO" id="GO:0005737">
    <property type="term" value="C:cytoplasm"/>
    <property type="evidence" value="ECO:0007669"/>
    <property type="project" value="UniProtKB-SubCell"/>
</dbReference>
<evidence type="ECO:0000313" key="7">
    <source>
        <dbReference type="EnsemblMetazoa" id="HelroP162826"/>
    </source>
</evidence>
<organism evidence="7 8">
    <name type="scientific">Helobdella robusta</name>
    <name type="common">Californian leech</name>
    <dbReference type="NCBI Taxonomy" id="6412"/>
    <lineage>
        <taxon>Eukaryota</taxon>
        <taxon>Metazoa</taxon>
        <taxon>Spiralia</taxon>
        <taxon>Lophotrochozoa</taxon>
        <taxon>Annelida</taxon>
        <taxon>Clitellata</taxon>
        <taxon>Hirudinea</taxon>
        <taxon>Rhynchobdellida</taxon>
        <taxon>Glossiphoniidae</taxon>
        <taxon>Helobdella</taxon>
    </lineage>
</organism>
<dbReference type="RefSeq" id="XP_009023167.1">
    <property type="nucleotide sequence ID" value="XM_009024919.1"/>
</dbReference>
<evidence type="ECO:0000256" key="4">
    <source>
        <dbReference type="SAM" id="Coils"/>
    </source>
</evidence>
<feature type="coiled-coil region" evidence="4">
    <location>
        <begin position="175"/>
        <end position="295"/>
    </location>
</feature>
<dbReference type="STRING" id="6412.T1ET82"/>
<dbReference type="InParanoid" id="T1ET82"/>
<feature type="compositionally biased region" description="Low complexity" evidence="5">
    <location>
        <begin position="71"/>
        <end position="93"/>
    </location>
</feature>
<reference evidence="8" key="1">
    <citation type="submission" date="2012-12" db="EMBL/GenBank/DDBJ databases">
        <authorList>
            <person name="Hellsten U."/>
            <person name="Grimwood J."/>
            <person name="Chapman J.A."/>
            <person name="Shapiro H."/>
            <person name="Aerts A."/>
            <person name="Otillar R.P."/>
            <person name="Terry A.Y."/>
            <person name="Boore J.L."/>
            <person name="Simakov O."/>
            <person name="Marletaz F."/>
            <person name="Cho S.-J."/>
            <person name="Edsinger-Gonzales E."/>
            <person name="Havlak P."/>
            <person name="Kuo D.-H."/>
            <person name="Larsson T."/>
            <person name="Lv J."/>
            <person name="Arendt D."/>
            <person name="Savage R."/>
            <person name="Osoegawa K."/>
            <person name="de Jong P."/>
            <person name="Lindberg D.R."/>
            <person name="Seaver E.C."/>
            <person name="Weisblat D.A."/>
            <person name="Putnam N.H."/>
            <person name="Grigoriev I.V."/>
            <person name="Rokhsar D.S."/>
        </authorList>
    </citation>
    <scope>NUCLEOTIDE SEQUENCE</scope>
</reference>
<name>T1ET82_HELRO</name>
<evidence type="ECO:0000256" key="5">
    <source>
        <dbReference type="SAM" id="MobiDB-lite"/>
    </source>
</evidence>
<dbReference type="OrthoDB" id="10030037at2759"/>
<evidence type="ECO:0000256" key="3">
    <source>
        <dbReference type="ARBA" id="ARBA00023054"/>
    </source>
</evidence>
<protein>
    <submittedName>
        <fullName evidence="6 7">Uncharacterized protein</fullName>
    </submittedName>
</protein>
<dbReference type="EnsemblMetazoa" id="HelroT162826">
    <property type="protein sequence ID" value="HelroP162826"/>
    <property type="gene ID" value="HelroG162826"/>
</dbReference>
<dbReference type="EMBL" id="AMQM01001193">
    <property type="status" value="NOT_ANNOTATED_CDS"/>
    <property type="molecule type" value="Genomic_DNA"/>
</dbReference>
<gene>
    <name evidence="7" type="primary">20199782</name>
    <name evidence="6" type="ORF">HELRODRAFT_162826</name>
</gene>
<dbReference type="Proteomes" id="UP000015101">
    <property type="component" value="Unassembled WGS sequence"/>
</dbReference>
<feature type="region of interest" description="Disordered" evidence="5">
    <location>
        <begin position="353"/>
        <end position="375"/>
    </location>
</feature>
<dbReference type="CTD" id="20199782"/>
<dbReference type="EMBL" id="KB097143">
    <property type="protein sequence ID" value="ESN99306.1"/>
    <property type="molecule type" value="Genomic_DNA"/>
</dbReference>
<accession>T1ET82</accession>
<comment type="subcellular location">
    <subcellularLocation>
        <location evidence="1">Cytoplasm</location>
    </subcellularLocation>
</comment>
<proteinExistence type="predicted"/>
<dbReference type="Pfam" id="PF06818">
    <property type="entry name" value="Fez1"/>
    <property type="match status" value="1"/>
</dbReference>
<evidence type="ECO:0000313" key="6">
    <source>
        <dbReference type="EMBL" id="ESN99306.1"/>
    </source>
</evidence>
<reference evidence="7" key="3">
    <citation type="submission" date="2015-06" db="UniProtKB">
        <authorList>
            <consortium name="EnsemblMetazoa"/>
        </authorList>
    </citation>
    <scope>IDENTIFICATION</scope>
</reference>
<dbReference type="AlphaFoldDB" id="T1ET82"/>
<evidence type="ECO:0000256" key="2">
    <source>
        <dbReference type="ARBA" id="ARBA00022490"/>
    </source>
</evidence>